<organism evidence="6 7">
    <name type="scientific">Desulforamulus aquiferis</name>
    <dbReference type="NCBI Taxonomy" id="1397668"/>
    <lineage>
        <taxon>Bacteria</taxon>
        <taxon>Bacillati</taxon>
        <taxon>Bacillota</taxon>
        <taxon>Clostridia</taxon>
        <taxon>Eubacteriales</taxon>
        <taxon>Peptococcaceae</taxon>
        <taxon>Desulforamulus</taxon>
    </lineage>
</organism>
<comment type="function">
    <text evidence="5">Participates in chromosomal partition during cell division. May act via the formation of a condensin-like complex containing Smc and ScpA that pull DNA away from mid-cell into both cell halves.</text>
</comment>
<dbReference type="EMBL" id="JARPTC010000005">
    <property type="protein sequence ID" value="MDO7786467.1"/>
    <property type="molecule type" value="Genomic_DNA"/>
</dbReference>
<proteinExistence type="inferred from homology"/>
<dbReference type="GO" id="GO:0005737">
    <property type="term" value="C:cytoplasm"/>
    <property type="evidence" value="ECO:0007669"/>
    <property type="project" value="UniProtKB-SubCell"/>
</dbReference>
<dbReference type="NCBIfam" id="TIGR00281">
    <property type="entry name" value="SMC-Scp complex subunit ScpB"/>
    <property type="match status" value="1"/>
</dbReference>
<dbReference type="GO" id="GO:0051301">
    <property type="term" value="P:cell division"/>
    <property type="evidence" value="ECO:0007669"/>
    <property type="project" value="UniProtKB-KW"/>
</dbReference>
<evidence type="ECO:0000256" key="3">
    <source>
        <dbReference type="ARBA" id="ARBA00022829"/>
    </source>
</evidence>
<accession>A0AAW7Z9X9</accession>
<gene>
    <name evidence="5 6" type="primary">scpB</name>
    <name evidence="6" type="ORF">P6N53_04430</name>
</gene>
<keyword evidence="7" id="KW-1185">Reference proteome</keyword>
<dbReference type="Pfam" id="PF04079">
    <property type="entry name" value="SMC_ScpB"/>
    <property type="match status" value="1"/>
</dbReference>
<comment type="subunit">
    <text evidence="5">Homodimer. Homodimerization may be required to stabilize the binding of ScpA to the Smc head domains. Component of a cohesin-like complex composed of ScpA, ScpB and the Smc homodimer, in which ScpA and ScpB bind to the head domain of Smc. The presence of the three proteins is required for the association of the complex with DNA.</text>
</comment>
<reference evidence="6" key="1">
    <citation type="journal article" date="2023" name="J. Hazard. Mater.">
        <title>Anaerobic biodegradation of pyrene and benzo[a]pyrene by a new sulfate-reducing Desulforamulus aquiferis strain DSA.</title>
        <authorList>
            <person name="Zhang Z."/>
            <person name="Sun J."/>
            <person name="Gong X."/>
            <person name="Wang C."/>
            <person name="Wang H."/>
        </authorList>
    </citation>
    <scope>NUCLEOTIDE SEQUENCE</scope>
    <source>
        <strain evidence="6">DSA</strain>
    </source>
</reference>
<keyword evidence="3 5" id="KW-0159">Chromosome partition</keyword>
<evidence type="ECO:0000256" key="5">
    <source>
        <dbReference type="HAMAP-Rule" id="MF_01804"/>
    </source>
</evidence>
<dbReference type="GO" id="GO:0051304">
    <property type="term" value="P:chromosome separation"/>
    <property type="evidence" value="ECO:0007669"/>
    <property type="project" value="InterPro"/>
</dbReference>
<keyword evidence="4 5" id="KW-0131">Cell cycle</keyword>
<dbReference type="InterPro" id="IPR005234">
    <property type="entry name" value="ScpB_csome_segregation"/>
</dbReference>
<dbReference type="RefSeq" id="WP_304541503.1">
    <property type="nucleotide sequence ID" value="NZ_JARPTC010000005.1"/>
</dbReference>
<dbReference type="PANTHER" id="PTHR34298">
    <property type="entry name" value="SEGREGATION AND CONDENSATION PROTEIN B"/>
    <property type="match status" value="1"/>
</dbReference>
<dbReference type="HAMAP" id="MF_01804">
    <property type="entry name" value="ScpB"/>
    <property type="match status" value="1"/>
</dbReference>
<keyword evidence="2 5" id="KW-0132">Cell division</keyword>
<comment type="caution">
    <text evidence="6">The sequence shown here is derived from an EMBL/GenBank/DDBJ whole genome shotgun (WGS) entry which is preliminary data.</text>
</comment>
<dbReference type="GO" id="GO:0006260">
    <property type="term" value="P:DNA replication"/>
    <property type="evidence" value="ECO:0007669"/>
    <property type="project" value="UniProtKB-UniRule"/>
</dbReference>
<dbReference type="PANTHER" id="PTHR34298:SF2">
    <property type="entry name" value="SEGREGATION AND CONDENSATION PROTEIN B"/>
    <property type="match status" value="1"/>
</dbReference>
<evidence type="ECO:0000313" key="6">
    <source>
        <dbReference type="EMBL" id="MDO7786467.1"/>
    </source>
</evidence>
<dbReference type="Gene3D" id="1.10.10.10">
    <property type="entry name" value="Winged helix-like DNA-binding domain superfamily/Winged helix DNA-binding domain"/>
    <property type="match status" value="2"/>
</dbReference>
<dbReference type="Proteomes" id="UP001172911">
    <property type="component" value="Unassembled WGS sequence"/>
</dbReference>
<evidence type="ECO:0000313" key="7">
    <source>
        <dbReference type="Proteomes" id="UP001172911"/>
    </source>
</evidence>
<comment type="subcellular location">
    <subcellularLocation>
        <location evidence="5">Cytoplasm</location>
    </subcellularLocation>
    <text evidence="5">Associated with two foci at the outer edges of the nucleoid region in young cells, and at four foci within both cell halves in older cells.</text>
</comment>
<protein>
    <recommendedName>
        <fullName evidence="5">Segregation and condensation protein B</fullName>
    </recommendedName>
</protein>
<dbReference type="PIRSF" id="PIRSF019345">
    <property type="entry name" value="ScpB"/>
    <property type="match status" value="1"/>
</dbReference>
<dbReference type="AlphaFoldDB" id="A0AAW7Z9X9"/>
<dbReference type="SUPFAM" id="SSF46785">
    <property type="entry name" value="Winged helix' DNA-binding domain"/>
    <property type="match status" value="2"/>
</dbReference>
<evidence type="ECO:0000256" key="2">
    <source>
        <dbReference type="ARBA" id="ARBA00022618"/>
    </source>
</evidence>
<comment type="similarity">
    <text evidence="5">Belongs to the ScpB family.</text>
</comment>
<name>A0AAW7Z9X9_9FIRM</name>
<evidence type="ECO:0000256" key="4">
    <source>
        <dbReference type="ARBA" id="ARBA00023306"/>
    </source>
</evidence>
<reference evidence="6" key="2">
    <citation type="submission" date="2023-03" db="EMBL/GenBank/DDBJ databases">
        <authorList>
            <person name="Zhang Z."/>
        </authorList>
    </citation>
    <scope>NUCLEOTIDE SEQUENCE</scope>
    <source>
        <strain evidence="6">DSA</strain>
    </source>
</reference>
<dbReference type="InterPro" id="IPR036390">
    <property type="entry name" value="WH_DNA-bd_sf"/>
</dbReference>
<evidence type="ECO:0000256" key="1">
    <source>
        <dbReference type="ARBA" id="ARBA00022490"/>
    </source>
</evidence>
<sequence>MAVLFREQVKSALEVLLFVSSEPLSVQVLAKIVEVEAEDAVELLQELAVEYTARPGGLKLIEVAETWQMCTKPEFAPYVERLYKQRGGSGLSRAAVETLAIIAYRQPVTRAELELIRGVKVDSPINTLLERNLIEEKGRREGPGRPVLYGTTLEFLKYFGLKDLSQLPPLEEFLVDEPEDEKE</sequence>
<keyword evidence="1 5" id="KW-0963">Cytoplasm</keyword>
<dbReference type="InterPro" id="IPR036388">
    <property type="entry name" value="WH-like_DNA-bd_sf"/>
</dbReference>